<comment type="caution">
    <text evidence="2">The sequence shown here is derived from an EMBL/GenBank/DDBJ whole genome shotgun (WGS) entry which is preliminary data.</text>
</comment>
<evidence type="ECO:0000256" key="1">
    <source>
        <dbReference type="SAM" id="MobiDB-lite"/>
    </source>
</evidence>
<evidence type="ECO:0000313" key="2">
    <source>
        <dbReference type="EMBL" id="KAB5529143.1"/>
    </source>
</evidence>
<dbReference type="AlphaFoldDB" id="A0A5N5KFN4"/>
<proteinExistence type="predicted"/>
<sequence>MEMRATDSKAVTKLHTTSSTIEKSSSGHLNNRRVTHQLDGFAVKCDGHHRRTETGDDQREEVKSTVKRCFFFKKGVYDSSRL</sequence>
<name>A0A5N5KFN4_9ROSI</name>
<feature type="compositionally biased region" description="Polar residues" evidence="1">
    <location>
        <begin position="14"/>
        <end position="29"/>
    </location>
</feature>
<organism evidence="2 3">
    <name type="scientific">Salix brachista</name>
    <dbReference type="NCBI Taxonomy" id="2182728"/>
    <lineage>
        <taxon>Eukaryota</taxon>
        <taxon>Viridiplantae</taxon>
        <taxon>Streptophyta</taxon>
        <taxon>Embryophyta</taxon>
        <taxon>Tracheophyta</taxon>
        <taxon>Spermatophyta</taxon>
        <taxon>Magnoliopsida</taxon>
        <taxon>eudicotyledons</taxon>
        <taxon>Gunneridae</taxon>
        <taxon>Pentapetalae</taxon>
        <taxon>rosids</taxon>
        <taxon>fabids</taxon>
        <taxon>Malpighiales</taxon>
        <taxon>Salicaceae</taxon>
        <taxon>Saliceae</taxon>
        <taxon>Salix</taxon>
    </lineage>
</organism>
<gene>
    <name evidence="2" type="ORF">DKX38_019224</name>
</gene>
<accession>A0A5N5KFN4</accession>
<dbReference type="Proteomes" id="UP000326939">
    <property type="component" value="Chromosome 13"/>
</dbReference>
<keyword evidence="3" id="KW-1185">Reference proteome</keyword>
<reference evidence="3" key="1">
    <citation type="journal article" date="2019" name="Gigascience">
        <title>De novo genome assembly of the endangered Acer yangbiense, a plant species with extremely small populations endemic to Yunnan Province, China.</title>
        <authorList>
            <person name="Yang J."/>
            <person name="Wariss H.M."/>
            <person name="Tao L."/>
            <person name="Zhang R."/>
            <person name="Yun Q."/>
            <person name="Hollingsworth P."/>
            <person name="Dao Z."/>
            <person name="Luo G."/>
            <person name="Guo H."/>
            <person name="Ma Y."/>
            <person name="Sun W."/>
        </authorList>
    </citation>
    <scope>NUCLEOTIDE SEQUENCE [LARGE SCALE GENOMIC DNA]</scope>
    <source>
        <strain evidence="3">cv. br00</strain>
    </source>
</reference>
<feature type="region of interest" description="Disordered" evidence="1">
    <location>
        <begin position="1"/>
        <end position="32"/>
    </location>
</feature>
<dbReference type="EMBL" id="VDCV01000013">
    <property type="protein sequence ID" value="KAB5529143.1"/>
    <property type="molecule type" value="Genomic_DNA"/>
</dbReference>
<evidence type="ECO:0000313" key="3">
    <source>
        <dbReference type="Proteomes" id="UP000326939"/>
    </source>
</evidence>
<protein>
    <submittedName>
        <fullName evidence="2">Uncharacterized protein</fullName>
    </submittedName>
</protein>